<keyword evidence="4" id="KW-0808">Transferase</keyword>
<dbReference type="PANTHER" id="PTHR43094">
    <property type="entry name" value="AMINOTRANSFERASE"/>
    <property type="match status" value="1"/>
</dbReference>
<evidence type="ECO:0000313" key="4">
    <source>
        <dbReference type="EMBL" id="MBV7255288.1"/>
    </source>
</evidence>
<dbReference type="Pfam" id="PF00202">
    <property type="entry name" value="Aminotran_3"/>
    <property type="match status" value="1"/>
</dbReference>
<dbReference type="EMBL" id="JAGSPA010000001">
    <property type="protein sequence ID" value="MBV7255288.1"/>
    <property type="molecule type" value="Genomic_DNA"/>
</dbReference>
<dbReference type="Proteomes" id="UP000722336">
    <property type="component" value="Unassembled WGS sequence"/>
</dbReference>
<reference evidence="4 5" key="1">
    <citation type="submission" date="2021-04" db="EMBL/GenBank/DDBJ databases">
        <authorList>
            <person name="Pira H."/>
            <person name="Risdian C."/>
            <person name="Wink J."/>
        </authorList>
    </citation>
    <scope>NUCLEOTIDE SEQUENCE [LARGE SCALE GENOMIC DNA]</scope>
    <source>
        <strain evidence="4 5">WHA3</strain>
    </source>
</reference>
<evidence type="ECO:0000313" key="5">
    <source>
        <dbReference type="Proteomes" id="UP000722336"/>
    </source>
</evidence>
<sequence>MSIGHNYTRELRQLDDRHNIHPFCDGKQLIERGSTIISRGEGCYVWDSDGNRLLDGMAGLWCVNVGYGRNELADVAAKQMRELPFYNMFFQSTTPPQISLAARLAEVTPDGLDHFFFANSGSEANDSIIRMVLHFWKVEGQPTKRHFIGRNLGYHGSTMAAVSIGGMKPMQDMHAAGHEILPGFHHIGEPHWYRHGGDQSPEDFAKSAAAELEDKIIELGAENVAGFIGEPIQGAGGVIEPPAGYWKEIERICRKHDVLMIVDEVICGFGRLGEWFGAQYYGVQPDVMTMAKGLSSGYLPISAVAFNSRINEALRSGGVLSHGYTYSGHPVACAVAEANIDIIENEGLVERTREETGPYFNEVIGQIAADHPLVGEKRGAGLLAGLQLMQDRGSKTFFEAGSTAAIQCRETALENGLIMRAVGTAMVLCPPLTITRGEIDELAEKTVMALDATAKVHGIK</sequence>
<dbReference type="InterPro" id="IPR005814">
    <property type="entry name" value="Aminotrans_3"/>
</dbReference>
<comment type="cofactor">
    <cofactor evidence="1">
        <name>pyridoxal 5'-phosphate</name>
        <dbReference type="ChEBI" id="CHEBI:597326"/>
    </cofactor>
</comment>
<dbReference type="PIRSF" id="PIRSF000521">
    <property type="entry name" value="Transaminase_4ab_Lys_Orn"/>
    <property type="match status" value="1"/>
</dbReference>
<comment type="similarity">
    <text evidence="2 3">Belongs to the class-III pyridoxal-phosphate-dependent aminotransferase family.</text>
</comment>
<name>A0ABS6SB16_9SPHN</name>
<evidence type="ECO:0000256" key="1">
    <source>
        <dbReference type="ARBA" id="ARBA00001933"/>
    </source>
</evidence>
<dbReference type="PANTHER" id="PTHR43094:SF1">
    <property type="entry name" value="AMINOTRANSFERASE CLASS-III"/>
    <property type="match status" value="1"/>
</dbReference>
<evidence type="ECO:0000256" key="3">
    <source>
        <dbReference type="RuleBase" id="RU003560"/>
    </source>
</evidence>
<keyword evidence="4" id="KW-0032">Aminotransferase</keyword>
<proteinExistence type="inferred from homology"/>
<dbReference type="CDD" id="cd00610">
    <property type="entry name" value="OAT_like"/>
    <property type="match status" value="1"/>
</dbReference>
<accession>A0ABS6SB16</accession>
<protein>
    <submittedName>
        <fullName evidence="4">Aminotransferase class III-fold pyridoxal phosphate-dependent enzyme</fullName>
    </submittedName>
</protein>
<dbReference type="NCBIfam" id="NF005682">
    <property type="entry name" value="PRK07480.1"/>
    <property type="match status" value="1"/>
</dbReference>
<dbReference type="RefSeq" id="WP_218443565.1">
    <property type="nucleotide sequence ID" value="NZ_JAGSPA010000001.1"/>
</dbReference>
<dbReference type="GO" id="GO:0008483">
    <property type="term" value="F:transaminase activity"/>
    <property type="evidence" value="ECO:0007669"/>
    <property type="project" value="UniProtKB-KW"/>
</dbReference>
<dbReference type="InterPro" id="IPR049704">
    <property type="entry name" value="Aminotrans_3_PPA_site"/>
</dbReference>
<comment type="caution">
    <text evidence="4">The sequence shown here is derived from an EMBL/GenBank/DDBJ whole genome shotgun (WGS) entry which is preliminary data.</text>
</comment>
<organism evidence="4 5">
    <name type="scientific">Pacificimonas pallii</name>
    <dbReference type="NCBI Taxonomy" id="2827236"/>
    <lineage>
        <taxon>Bacteria</taxon>
        <taxon>Pseudomonadati</taxon>
        <taxon>Pseudomonadota</taxon>
        <taxon>Alphaproteobacteria</taxon>
        <taxon>Sphingomonadales</taxon>
        <taxon>Sphingosinicellaceae</taxon>
        <taxon>Pacificimonas</taxon>
    </lineage>
</organism>
<gene>
    <name evidence="4" type="ORF">KCG44_00670</name>
</gene>
<keyword evidence="3" id="KW-0663">Pyridoxal phosphate</keyword>
<evidence type="ECO:0000256" key="2">
    <source>
        <dbReference type="ARBA" id="ARBA00008954"/>
    </source>
</evidence>
<keyword evidence="5" id="KW-1185">Reference proteome</keyword>
<dbReference type="PROSITE" id="PS00600">
    <property type="entry name" value="AA_TRANSFER_CLASS_3"/>
    <property type="match status" value="1"/>
</dbReference>